<dbReference type="SMART" id="SM00855">
    <property type="entry name" value="PGAM"/>
    <property type="match status" value="1"/>
</dbReference>
<protein>
    <recommendedName>
        <fullName evidence="5">Phosphoglycerate mutase-like protein</fullName>
    </recommendedName>
</protein>
<dbReference type="InterPro" id="IPR013078">
    <property type="entry name" value="His_Pase_superF_clade-1"/>
</dbReference>
<dbReference type="FunFam" id="3.40.50.1240:FF:000022">
    <property type="entry name" value="Phosphoglycerate mutase family protein"/>
    <property type="match status" value="1"/>
</dbReference>
<feature type="binding site" evidence="2">
    <location>
        <begin position="28"/>
        <end position="29"/>
    </location>
    <ligand>
        <name>substrate</name>
    </ligand>
</feature>
<dbReference type="Pfam" id="PF00300">
    <property type="entry name" value="His_Phos_1"/>
    <property type="match status" value="1"/>
</dbReference>
<feature type="active site" description="Proton donor/acceptor" evidence="1">
    <location>
        <position position="98"/>
    </location>
</feature>
<evidence type="ECO:0000313" key="4">
    <source>
        <dbReference type="Proteomes" id="UP000237438"/>
    </source>
</evidence>
<evidence type="ECO:0000313" key="3">
    <source>
        <dbReference type="EMBL" id="POS86091.1"/>
    </source>
</evidence>
<accession>A0A2S4PVK7</accession>
<gene>
    <name evidence="3" type="ORF">EPUL_001035</name>
</gene>
<dbReference type="PANTHER" id="PTHR48100:SF15">
    <property type="entry name" value="SEDOHEPTULOSE 1,7-BISPHOSPHATASE"/>
    <property type="match status" value="1"/>
</dbReference>
<dbReference type="CDD" id="cd07067">
    <property type="entry name" value="HP_PGM_like"/>
    <property type="match status" value="1"/>
</dbReference>
<dbReference type="OrthoDB" id="4818801at2759"/>
<comment type="caution">
    <text evidence="3">The sequence shown here is derived from an EMBL/GenBank/DDBJ whole genome shotgun (WGS) entry which is preliminary data.</text>
</comment>
<evidence type="ECO:0008006" key="5">
    <source>
        <dbReference type="Google" id="ProtNLM"/>
    </source>
</evidence>
<organism evidence="3 4">
    <name type="scientific">Erysiphe pulchra</name>
    <dbReference type="NCBI Taxonomy" id="225359"/>
    <lineage>
        <taxon>Eukaryota</taxon>
        <taxon>Fungi</taxon>
        <taxon>Dikarya</taxon>
        <taxon>Ascomycota</taxon>
        <taxon>Pezizomycotina</taxon>
        <taxon>Leotiomycetes</taxon>
        <taxon>Erysiphales</taxon>
        <taxon>Erysiphaceae</taxon>
        <taxon>Erysiphe</taxon>
    </lineage>
</organism>
<feature type="active site" description="Tele-phosphohistidine intermediate" evidence="1">
    <location>
        <position position="16"/>
    </location>
</feature>
<dbReference type="InterPro" id="IPR050275">
    <property type="entry name" value="PGM_Phosphatase"/>
</dbReference>
<feature type="binding site" evidence="2">
    <location>
        <begin position="98"/>
        <end position="101"/>
    </location>
    <ligand>
        <name>substrate</name>
    </ligand>
</feature>
<dbReference type="Proteomes" id="UP000237438">
    <property type="component" value="Unassembled WGS sequence"/>
</dbReference>
<dbReference type="GO" id="GO:0050278">
    <property type="term" value="F:sedoheptulose-bisphosphatase activity"/>
    <property type="evidence" value="ECO:0007669"/>
    <property type="project" value="TreeGrafter"/>
</dbReference>
<name>A0A2S4PVK7_9PEZI</name>
<feature type="binding site" evidence="2">
    <location>
        <position position="72"/>
    </location>
    <ligand>
        <name>substrate</name>
    </ligand>
</feature>
<dbReference type="EMBL" id="PEDP01000412">
    <property type="protein sequence ID" value="POS86091.1"/>
    <property type="molecule type" value="Genomic_DNA"/>
</dbReference>
<proteinExistence type="predicted"/>
<sequence length="231" mass="26351">MPFTDKRAPRIFLIRHGETEWSILGKHTGKSDIKLTANGETQVLRSGKVLVGPGRIIDPRRLVKIFVSPRIRAQQTSKLLFPSTEHAHLLETSENIREWEYGIYEGLLTAEIKSQRKERGLDVDRSWNIWIDGCEDGESPEEVTHRLDEMIDQIKDIQRPYMHGEDSADIVLIAHGHILRAFAKRWIEFELSMKLPLMLEPGAVGVLSYDHHNIDEPAMLLGVNLGNEESS</sequence>
<dbReference type="InterPro" id="IPR029033">
    <property type="entry name" value="His_PPase_superfam"/>
</dbReference>
<dbReference type="AlphaFoldDB" id="A0A2S4PVK7"/>
<dbReference type="PANTHER" id="PTHR48100">
    <property type="entry name" value="BROAD-SPECIFICITY PHOSPHATASE YOR283W-RELATED"/>
    <property type="match status" value="1"/>
</dbReference>
<dbReference type="SUPFAM" id="SSF53254">
    <property type="entry name" value="Phosphoglycerate mutase-like"/>
    <property type="match status" value="1"/>
</dbReference>
<reference evidence="3 4" key="1">
    <citation type="submission" date="2017-10" db="EMBL/GenBank/DDBJ databases">
        <title>Development of genomic resources for the powdery mildew, Erysiphe pulchra.</title>
        <authorList>
            <person name="Wadl P.A."/>
            <person name="Mack B.M."/>
            <person name="Moore G."/>
            <person name="Beltz S.B."/>
        </authorList>
    </citation>
    <scope>NUCLEOTIDE SEQUENCE [LARGE SCALE GENOMIC DNA]</scope>
    <source>
        <strain evidence="3">Cflorida</strain>
    </source>
</reference>
<evidence type="ECO:0000256" key="2">
    <source>
        <dbReference type="PIRSR" id="PIRSR613078-2"/>
    </source>
</evidence>
<dbReference type="Gene3D" id="3.40.50.1240">
    <property type="entry name" value="Phosphoglycerate mutase-like"/>
    <property type="match status" value="1"/>
</dbReference>
<dbReference type="GO" id="GO:0046390">
    <property type="term" value="P:ribose phosphate biosynthetic process"/>
    <property type="evidence" value="ECO:0007669"/>
    <property type="project" value="TreeGrafter"/>
</dbReference>
<keyword evidence="4" id="KW-1185">Reference proteome</keyword>
<dbReference type="STRING" id="225359.A0A2S4PVK7"/>
<evidence type="ECO:0000256" key="1">
    <source>
        <dbReference type="PIRSR" id="PIRSR613078-1"/>
    </source>
</evidence>